<evidence type="ECO:0000313" key="7">
    <source>
        <dbReference type="Proteomes" id="UP000380867"/>
    </source>
</evidence>
<dbReference type="Pfam" id="PF21597">
    <property type="entry name" value="TetR_C_43"/>
    <property type="match status" value="1"/>
</dbReference>
<keyword evidence="1" id="KW-0805">Transcription regulation</keyword>
<name>A0A5M4FAM1_9ACTN</name>
<accession>A0A5M4FAM1</accession>
<gene>
    <name evidence="6" type="ORF">ESP70_014865</name>
</gene>
<keyword evidence="2 4" id="KW-0238">DNA-binding</keyword>
<dbReference type="PROSITE" id="PS50977">
    <property type="entry name" value="HTH_TETR_2"/>
    <property type="match status" value="1"/>
</dbReference>
<keyword evidence="3" id="KW-0804">Transcription</keyword>
<dbReference type="AlphaFoldDB" id="A0A5M4FAM1"/>
<organism evidence="6 7">
    <name type="scientific">Aeromicrobium ginsengisoli</name>
    <dbReference type="NCBI Taxonomy" id="363867"/>
    <lineage>
        <taxon>Bacteria</taxon>
        <taxon>Bacillati</taxon>
        <taxon>Actinomycetota</taxon>
        <taxon>Actinomycetes</taxon>
        <taxon>Propionibacteriales</taxon>
        <taxon>Nocardioidaceae</taxon>
        <taxon>Aeromicrobium</taxon>
    </lineage>
</organism>
<evidence type="ECO:0000256" key="2">
    <source>
        <dbReference type="ARBA" id="ARBA00023125"/>
    </source>
</evidence>
<evidence type="ECO:0000256" key="4">
    <source>
        <dbReference type="PROSITE-ProRule" id="PRU00335"/>
    </source>
</evidence>
<evidence type="ECO:0000256" key="3">
    <source>
        <dbReference type="ARBA" id="ARBA00023163"/>
    </source>
</evidence>
<evidence type="ECO:0000259" key="5">
    <source>
        <dbReference type="PROSITE" id="PS50977"/>
    </source>
</evidence>
<dbReference type="InterPro" id="IPR036271">
    <property type="entry name" value="Tet_transcr_reg_TetR-rel_C_sf"/>
</dbReference>
<evidence type="ECO:0000256" key="1">
    <source>
        <dbReference type="ARBA" id="ARBA00023015"/>
    </source>
</evidence>
<dbReference type="SUPFAM" id="SSF48498">
    <property type="entry name" value="Tetracyclin repressor-like, C-terminal domain"/>
    <property type="match status" value="1"/>
</dbReference>
<dbReference type="PANTHER" id="PTHR30055">
    <property type="entry name" value="HTH-TYPE TRANSCRIPTIONAL REGULATOR RUTR"/>
    <property type="match status" value="1"/>
</dbReference>
<reference evidence="6" key="1">
    <citation type="submission" date="2019-09" db="EMBL/GenBank/DDBJ databases">
        <authorList>
            <person name="Li J."/>
        </authorList>
    </citation>
    <scope>NUCLEOTIDE SEQUENCE [LARGE SCALE GENOMIC DNA]</scope>
    <source>
        <strain evidence="6">JCM 14732</strain>
    </source>
</reference>
<protein>
    <submittedName>
        <fullName evidence="6">TetR/AcrR family transcriptional regulator</fullName>
    </submittedName>
</protein>
<dbReference type="RefSeq" id="WP_149690101.1">
    <property type="nucleotide sequence ID" value="NZ_SDPQ02000003.1"/>
</dbReference>
<feature type="DNA-binding region" description="H-T-H motif" evidence="4">
    <location>
        <begin position="42"/>
        <end position="61"/>
    </location>
</feature>
<dbReference type="Pfam" id="PF00440">
    <property type="entry name" value="TetR_N"/>
    <property type="match status" value="1"/>
</dbReference>
<dbReference type="InterPro" id="IPR001647">
    <property type="entry name" value="HTH_TetR"/>
</dbReference>
<dbReference type="SUPFAM" id="SSF46689">
    <property type="entry name" value="Homeodomain-like"/>
    <property type="match status" value="1"/>
</dbReference>
<dbReference type="Proteomes" id="UP000380867">
    <property type="component" value="Unassembled WGS sequence"/>
</dbReference>
<dbReference type="InterPro" id="IPR009057">
    <property type="entry name" value="Homeodomain-like_sf"/>
</dbReference>
<dbReference type="GO" id="GO:0000976">
    <property type="term" value="F:transcription cis-regulatory region binding"/>
    <property type="evidence" value="ECO:0007669"/>
    <property type="project" value="TreeGrafter"/>
</dbReference>
<sequence>MTTASTPMQEAERPLRKDAARNRELILETAAEVFAEQGLEAGYDEIARRAGIGVGTVYRRFPERSELVQALFETRIDEMVAVGEEAAAIPDAWDGLTWFFEKSVEKQVADRGLKEVMVQTLSESGHMTVGRERIGPIVESLMQRAQADGALRKDVEVTDLGMQLMLIGSLSTPEQPDLWRRYLALLFDALRARPGITPLPLEAPPDEAMHMLMCNLQGRRT</sequence>
<dbReference type="OrthoDB" id="3382616at2"/>
<dbReference type="GO" id="GO:0003700">
    <property type="term" value="F:DNA-binding transcription factor activity"/>
    <property type="evidence" value="ECO:0007669"/>
    <property type="project" value="TreeGrafter"/>
</dbReference>
<dbReference type="InterPro" id="IPR050109">
    <property type="entry name" value="HTH-type_TetR-like_transc_reg"/>
</dbReference>
<dbReference type="InterPro" id="IPR049445">
    <property type="entry name" value="TetR_SbtR-like_C"/>
</dbReference>
<dbReference type="PRINTS" id="PR00455">
    <property type="entry name" value="HTHTETR"/>
</dbReference>
<dbReference type="PANTHER" id="PTHR30055:SF234">
    <property type="entry name" value="HTH-TYPE TRANSCRIPTIONAL REGULATOR BETI"/>
    <property type="match status" value="1"/>
</dbReference>
<comment type="caution">
    <text evidence="6">The sequence shown here is derived from an EMBL/GenBank/DDBJ whole genome shotgun (WGS) entry which is preliminary data.</text>
</comment>
<proteinExistence type="predicted"/>
<dbReference type="EMBL" id="SDPQ02000003">
    <property type="protein sequence ID" value="KAA1395436.1"/>
    <property type="molecule type" value="Genomic_DNA"/>
</dbReference>
<feature type="domain" description="HTH tetR-type" evidence="5">
    <location>
        <begin position="20"/>
        <end position="79"/>
    </location>
</feature>
<evidence type="ECO:0000313" key="6">
    <source>
        <dbReference type="EMBL" id="KAA1395436.1"/>
    </source>
</evidence>
<dbReference type="Gene3D" id="1.10.357.10">
    <property type="entry name" value="Tetracycline Repressor, domain 2"/>
    <property type="match status" value="1"/>
</dbReference>
<keyword evidence="7" id="KW-1185">Reference proteome</keyword>